<comment type="caution">
    <text evidence="1">The sequence shown here is derived from an EMBL/GenBank/DDBJ whole genome shotgun (WGS) entry which is preliminary data.</text>
</comment>
<proteinExistence type="predicted"/>
<organism evidence="1 2">
    <name type="scientific">Dendrobium thyrsiflorum</name>
    <name type="common">Pinecone-like raceme dendrobium</name>
    <name type="synonym">Orchid</name>
    <dbReference type="NCBI Taxonomy" id="117978"/>
    <lineage>
        <taxon>Eukaryota</taxon>
        <taxon>Viridiplantae</taxon>
        <taxon>Streptophyta</taxon>
        <taxon>Embryophyta</taxon>
        <taxon>Tracheophyta</taxon>
        <taxon>Spermatophyta</taxon>
        <taxon>Magnoliopsida</taxon>
        <taxon>Liliopsida</taxon>
        <taxon>Asparagales</taxon>
        <taxon>Orchidaceae</taxon>
        <taxon>Epidendroideae</taxon>
        <taxon>Malaxideae</taxon>
        <taxon>Dendrobiinae</taxon>
        <taxon>Dendrobium</taxon>
    </lineage>
</organism>
<protein>
    <submittedName>
        <fullName evidence="1">Uncharacterized protein</fullName>
    </submittedName>
</protein>
<accession>A0ABD0V1G1</accession>
<dbReference type="AlphaFoldDB" id="A0ABD0V1G1"/>
<name>A0ABD0V1G1_DENTH</name>
<dbReference type="EMBL" id="JANQDX010000009">
    <property type="protein sequence ID" value="KAL0918533.1"/>
    <property type="molecule type" value="Genomic_DNA"/>
</dbReference>
<keyword evidence="2" id="KW-1185">Reference proteome</keyword>
<reference evidence="1 2" key="1">
    <citation type="journal article" date="2024" name="Plant Biotechnol. J.">
        <title>Dendrobium thyrsiflorum genome and its molecular insights into genes involved in important horticultural traits.</title>
        <authorList>
            <person name="Chen B."/>
            <person name="Wang J.Y."/>
            <person name="Zheng P.J."/>
            <person name="Li K.L."/>
            <person name="Liang Y.M."/>
            <person name="Chen X.F."/>
            <person name="Zhang C."/>
            <person name="Zhao X."/>
            <person name="He X."/>
            <person name="Zhang G.Q."/>
            <person name="Liu Z.J."/>
            <person name="Xu Q."/>
        </authorList>
    </citation>
    <scope>NUCLEOTIDE SEQUENCE [LARGE SCALE GENOMIC DNA]</scope>
    <source>
        <strain evidence="1">GZMU011</strain>
    </source>
</reference>
<evidence type="ECO:0000313" key="2">
    <source>
        <dbReference type="Proteomes" id="UP001552299"/>
    </source>
</evidence>
<dbReference type="Proteomes" id="UP001552299">
    <property type="component" value="Unassembled WGS sequence"/>
</dbReference>
<gene>
    <name evidence="1" type="ORF">M5K25_010546</name>
</gene>
<evidence type="ECO:0000313" key="1">
    <source>
        <dbReference type="EMBL" id="KAL0918533.1"/>
    </source>
</evidence>
<sequence length="261" mass="29377">MKLILAIGKTLRKMQEMCNNFKYGIASRRQTLYRRGAIIDTVGAPNMDMATPTSKESVLQSSISACTAPQHQFTVSPSQGKCHVDALVLNLQQRRSTTIVTVQNTICQRSDVYSLNSGSTSASTAMKEILQCYDVSSFYGRRGTNVSRVAEQQADISTVKNAIFVPSNTFRRIPRRSYLSIVRRKYGHIVLPSQIPSNNPPETCNIRKKTFFSYKRDFHKPANISFNRFNILDNTAQLYLVPKQDQVAQDAANYYIDCAPN</sequence>